<evidence type="ECO:0000313" key="6">
    <source>
        <dbReference type="EMBL" id="MDO8168049.1"/>
    </source>
</evidence>
<evidence type="ECO:0000256" key="5">
    <source>
        <dbReference type="SAM" id="Phobius"/>
    </source>
</evidence>
<proteinExistence type="predicted"/>
<organism evidence="6 7">
    <name type="scientific">Candidatus Phytoplasma melaleucae</name>
    <dbReference type="NCBI Taxonomy" id="2982630"/>
    <lineage>
        <taxon>Bacteria</taxon>
        <taxon>Bacillati</taxon>
        <taxon>Mycoplasmatota</taxon>
        <taxon>Mollicutes</taxon>
        <taxon>Acholeplasmatales</taxon>
        <taxon>Acholeplasmataceae</taxon>
        <taxon>Candidatus Phytoplasma</taxon>
    </lineage>
</organism>
<keyword evidence="2" id="KW-0865">Zymogen</keyword>
<keyword evidence="4" id="KW-0670">Pyruvate</keyword>
<evidence type="ECO:0000256" key="1">
    <source>
        <dbReference type="ARBA" id="ARBA00022793"/>
    </source>
</evidence>
<keyword evidence="5" id="KW-0812">Transmembrane</keyword>
<accession>A0ABT9DE02</accession>
<evidence type="ECO:0000256" key="2">
    <source>
        <dbReference type="ARBA" id="ARBA00023145"/>
    </source>
</evidence>
<name>A0ABT9DE02_9MOLU</name>
<evidence type="ECO:0000256" key="4">
    <source>
        <dbReference type="ARBA" id="ARBA00023317"/>
    </source>
</evidence>
<dbReference type="EMBL" id="JAOSID010000003">
    <property type="protein sequence ID" value="MDO8168049.1"/>
    <property type="molecule type" value="Genomic_DNA"/>
</dbReference>
<keyword evidence="7" id="KW-1185">Reference proteome</keyword>
<keyword evidence="5" id="KW-0472">Membrane</keyword>
<dbReference type="PANTHER" id="PTHR10067">
    <property type="entry name" value="PHOSPHATIDYLSERINE DECARBOXYLASE"/>
    <property type="match status" value="1"/>
</dbReference>
<keyword evidence="1" id="KW-0210">Decarboxylase</keyword>
<keyword evidence="3" id="KW-0456">Lyase</keyword>
<protein>
    <submittedName>
        <fullName evidence="6">Phosphatidylserine decarboxylase</fullName>
    </submittedName>
</protein>
<dbReference type="InterPro" id="IPR003817">
    <property type="entry name" value="PS_Dcarbxylase"/>
</dbReference>
<reference evidence="6 7" key="1">
    <citation type="journal article" date="2023" name="Int. J. Syst. Evol. Microbiol.">
        <title>The observation of taxonomic boundaries for the 16SrII and 16SrXXV phytoplasmas using genome-based delimitation.</title>
        <authorList>
            <person name="Rodrigues Jardim B."/>
            <person name="Tran-Nguyen L.T.T."/>
            <person name="Gambley C."/>
            <person name="Al-Sadi A.M."/>
            <person name="Al-Subhi A.M."/>
            <person name="Foissac X."/>
            <person name="Salar P."/>
            <person name="Cai H."/>
            <person name="Yang J.Y."/>
            <person name="Davis R."/>
            <person name="Jones L."/>
            <person name="Rodoni B."/>
            <person name="Constable F.E."/>
        </authorList>
    </citation>
    <scope>NUCLEOTIDE SEQUENCE [LARGE SCALE GENOMIC DNA]</scope>
    <source>
        <strain evidence="6">BAWM-155c</strain>
    </source>
</reference>
<sequence length="289" mass="34093">MKKTTKINKNNTDPKITSLKQKILYHKIRKNWFKRFLLKIIVSKFFTKIISVYLKSPVSRIHINKMIKKTNIDINLFCKSEFYSYNDFFTRQYKKINFSKCSDDFISPGEGEICIYPINKKSIYNIKNTKYHLNDLLKNSRLADEYVNGFLVLLRLKDTDYHRYIFIDNGYQNKNTYKIKGKLHTVNPIAFQYFNVFKENSREYNILHTQNFGQIIQIEIGALLVGKINNHNIIHFKKGQEKGFFSFGGSTIVLLVKQDKVSFDQKIIKNTQNNKETKINIGEKIGLKI</sequence>
<dbReference type="RefSeq" id="WP_304515253.1">
    <property type="nucleotide sequence ID" value="NZ_JAOSID010000003.1"/>
</dbReference>
<gene>
    <name evidence="6" type="ORF">OC680_00940</name>
</gene>
<evidence type="ECO:0000313" key="7">
    <source>
        <dbReference type="Proteomes" id="UP001172036"/>
    </source>
</evidence>
<dbReference type="PANTHER" id="PTHR10067:SF17">
    <property type="entry name" value="PHOSPHATIDYLSERINE DECARBOXYLASE PROENZYME 2"/>
    <property type="match status" value="1"/>
</dbReference>
<evidence type="ECO:0000256" key="3">
    <source>
        <dbReference type="ARBA" id="ARBA00023239"/>
    </source>
</evidence>
<keyword evidence="5" id="KW-1133">Transmembrane helix</keyword>
<feature type="transmembrane region" description="Helical" evidence="5">
    <location>
        <begin position="36"/>
        <end position="54"/>
    </location>
</feature>
<dbReference type="Proteomes" id="UP001172036">
    <property type="component" value="Unassembled WGS sequence"/>
</dbReference>
<dbReference type="Pfam" id="PF02666">
    <property type="entry name" value="PS_Dcarbxylase"/>
    <property type="match status" value="1"/>
</dbReference>
<comment type="caution">
    <text evidence="6">The sequence shown here is derived from an EMBL/GenBank/DDBJ whole genome shotgun (WGS) entry which is preliminary data.</text>
</comment>